<keyword evidence="2" id="KW-0812">Transmembrane</keyword>
<feature type="compositionally biased region" description="Polar residues" evidence="1">
    <location>
        <begin position="18"/>
        <end position="31"/>
    </location>
</feature>
<reference evidence="3" key="1">
    <citation type="submission" date="2020-02" db="EMBL/GenBank/DDBJ databases">
        <authorList>
            <person name="Meier V. D."/>
        </authorList>
    </citation>
    <scope>NUCLEOTIDE SEQUENCE</scope>
    <source>
        <strain evidence="3">AVDCRST_MAG86</strain>
    </source>
</reference>
<sequence length="301" mass="32034">MVRAFVRLGYKGRVRPSTHPSANAAEQNATRANRPRQTPYWELPSVVSLDAPLIAVVWQLLLSRSLGATLAWPHSALLGVAVWLIYSADRWLDGLELGEHARTERHRFYVRHRRAVLGVWSGVSVGALGGGFIVLTRPELFAAGLLASLMLGYFLSRHASDPAAHPKETQIGLFFALGVAFLPGLNGAPLIPLATFAVLFAVLIFLNCALIARWEGDLDHEPVPFAARTPYVAAQLGGMTLGLAGCGLGVGSTTHSPLFFALGGSALLLYGCGYLGALGPAARRVLADAALLTPLLALPFS</sequence>
<proteinExistence type="predicted"/>
<feature type="transmembrane region" description="Helical" evidence="2">
    <location>
        <begin position="258"/>
        <end position="277"/>
    </location>
</feature>
<name>A0A6J4UMZ5_9DEIN</name>
<protein>
    <submittedName>
        <fullName evidence="3">Uncharacterized protein</fullName>
    </submittedName>
</protein>
<evidence type="ECO:0000256" key="1">
    <source>
        <dbReference type="SAM" id="MobiDB-lite"/>
    </source>
</evidence>
<feature type="region of interest" description="Disordered" evidence="1">
    <location>
        <begin position="13"/>
        <end position="35"/>
    </location>
</feature>
<dbReference type="EMBL" id="CADCWP010000001">
    <property type="protein sequence ID" value="CAA9551754.1"/>
    <property type="molecule type" value="Genomic_DNA"/>
</dbReference>
<keyword evidence="2" id="KW-1133">Transmembrane helix</keyword>
<feature type="transmembrane region" description="Helical" evidence="2">
    <location>
        <begin position="232"/>
        <end position="252"/>
    </location>
</feature>
<dbReference type="AlphaFoldDB" id="A0A6J4UMZ5"/>
<feature type="transmembrane region" description="Helical" evidence="2">
    <location>
        <begin position="115"/>
        <end position="134"/>
    </location>
</feature>
<organism evidence="3">
    <name type="scientific">uncultured Truepera sp</name>
    <dbReference type="NCBI Taxonomy" id="543023"/>
    <lineage>
        <taxon>Bacteria</taxon>
        <taxon>Thermotogati</taxon>
        <taxon>Deinococcota</taxon>
        <taxon>Deinococci</taxon>
        <taxon>Trueperales</taxon>
        <taxon>Trueperaceae</taxon>
        <taxon>Truepera</taxon>
        <taxon>environmental samples</taxon>
    </lineage>
</organism>
<evidence type="ECO:0000256" key="2">
    <source>
        <dbReference type="SAM" id="Phobius"/>
    </source>
</evidence>
<keyword evidence="2" id="KW-0472">Membrane</keyword>
<gene>
    <name evidence="3" type="ORF">AVDCRST_MAG86-1487</name>
</gene>
<evidence type="ECO:0000313" key="3">
    <source>
        <dbReference type="EMBL" id="CAA9551754.1"/>
    </source>
</evidence>
<feature type="transmembrane region" description="Helical" evidence="2">
    <location>
        <begin position="191"/>
        <end position="212"/>
    </location>
</feature>
<accession>A0A6J4UMZ5</accession>